<accession>A0ABN9PBM1</accession>
<evidence type="ECO:0000313" key="3">
    <source>
        <dbReference type="Proteomes" id="UP001189429"/>
    </source>
</evidence>
<evidence type="ECO:0000313" key="2">
    <source>
        <dbReference type="EMBL" id="CAK0789601.1"/>
    </source>
</evidence>
<feature type="chain" id="PRO_5046412679" description="Subtilisin" evidence="1">
    <location>
        <begin position="17"/>
        <end position="270"/>
    </location>
</feature>
<proteinExistence type="predicted"/>
<name>A0ABN9PBM1_9DINO</name>
<comment type="caution">
    <text evidence="2">The sequence shown here is derived from an EMBL/GenBank/DDBJ whole genome shotgun (WGS) entry which is preliminary data.</text>
</comment>
<dbReference type="EMBL" id="CAUYUJ010000269">
    <property type="protein sequence ID" value="CAK0789601.1"/>
    <property type="molecule type" value="Genomic_DNA"/>
</dbReference>
<feature type="signal peptide" evidence="1">
    <location>
        <begin position="1"/>
        <end position="16"/>
    </location>
</feature>
<protein>
    <recommendedName>
        <fullName evidence="4">Subtilisin</fullName>
    </recommendedName>
</protein>
<reference evidence="2" key="1">
    <citation type="submission" date="2023-10" db="EMBL/GenBank/DDBJ databases">
        <authorList>
            <person name="Chen Y."/>
            <person name="Shah S."/>
            <person name="Dougan E. K."/>
            <person name="Thang M."/>
            <person name="Chan C."/>
        </authorList>
    </citation>
    <scope>NUCLEOTIDE SEQUENCE [LARGE SCALE GENOMIC DNA]</scope>
</reference>
<keyword evidence="1" id="KW-0732">Signal</keyword>
<gene>
    <name evidence="2" type="ORF">PCOR1329_LOCUS1129</name>
</gene>
<keyword evidence="3" id="KW-1185">Reference proteome</keyword>
<evidence type="ECO:0008006" key="4">
    <source>
        <dbReference type="Google" id="ProtNLM"/>
    </source>
</evidence>
<sequence>MYRLAWIAGIVAGVDGLQTSDAPVALHGSRVMTDSVSALDPELTNIAGEKFHVTTPGDFVMIGLPSSCNPEVPDACDLIFKASFDKLENDSDCNDLMIRNLSIQGTKLASGASGVTKVDFSILSDVGNSSDALGFQINDEYKTPEEFSSQLAYCTVSQQRGYFQWPTKRTYRFRTTTYNVECGLDFGNQELKLHFSTVWRGTLLDTGLPVYANDMSFSISNVGTDAIGLLGTDDNSAVTAAVAGCNKKQPVSGPYQVRHGPKFPKRHHWR</sequence>
<organism evidence="2 3">
    <name type="scientific">Prorocentrum cordatum</name>
    <dbReference type="NCBI Taxonomy" id="2364126"/>
    <lineage>
        <taxon>Eukaryota</taxon>
        <taxon>Sar</taxon>
        <taxon>Alveolata</taxon>
        <taxon>Dinophyceae</taxon>
        <taxon>Prorocentrales</taxon>
        <taxon>Prorocentraceae</taxon>
        <taxon>Prorocentrum</taxon>
    </lineage>
</organism>
<evidence type="ECO:0000256" key="1">
    <source>
        <dbReference type="SAM" id="SignalP"/>
    </source>
</evidence>
<dbReference type="Proteomes" id="UP001189429">
    <property type="component" value="Unassembled WGS sequence"/>
</dbReference>